<accession>B5Y657</accession>
<dbReference type="Proteomes" id="UP000001732">
    <property type="component" value="Chromosome"/>
</dbReference>
<evidence type="ECO:0000256" key="1">
    <source>
        <dbReference type="SAM" id="Phobius"/>
    </source>
</evidence>
<keyword evidence="1" id="KW-0472">Membrane</keyword>
<feature type="transmembrane region" description="Helical" evidence="1">
    <location>
        <begin position="6"/>
        <end position="27"/>
    </location>
</feature>
<name>B5Y657_COPPD</name>
<keyword evidence="1" id="KW-0812">Transmembrane</keyword>
<keyword evidence="1" id="KW-1133">Transmembrane helix</keyword>
<dbReference type="EMBL" id="CP001145">
    <property type="protein sequence ID" value="ACI18076.1"/>
    <property type="molecule type" value="Genomic_DNA"/>
</dbReference>
<dbReference type="AlphaFoldDB" id="B5Y657"/>
<proteinExistence type="predicted"/>
<protein>
    <submittedName>
        <fullName evidence="2">Uncharacterized protein</fullName>
    </submittedName>
</protein>
<organism evidence="2 3">
    <name type="scientific">Coprothermobacter proteolyticus (strain ATCC 35245 / DSM 5265 / OCM 4 / BT)</name>
    <dbReference type="NCBI Taxonomy" id="309798"/>
    <lineage>
        <taxon>Bacteria</taxon>
        <taxon>Pseudomonadati</taxon>
        <taxon>Coprothermobacterota</taxon>
        <taxon>Coprothermobacteria</taxon>
        <taxon>Coprothermobacterales</taxon>
        <taxon>Coprothermobacteraceae</taxon>
        <taxon>Coprothermobacter</taxon>
    </lineage>
</organism>
<sequence>MKMPEAVIKIPLNALLLVANLFTLKLYGVNKKKSEKA</sequence>
<reference evidence="2 3" key="2">
    <citation type="journal article" date="2014" name="Genome Announc.">
        <title>Complete Genome Sequence of Coprothermobacter proteolyticus DSM 5265.</title>
        <authorList>
            <person name="Alexiev A."/>
            <person name="Coil D.A."/>
            <person name="Badger J.H."/>
            <person name="Enticknap J."/>
            <person name="Ward N."/>
            <person name="Robb F.T."/>
            <person name="Eisen J.A."/>
        </authorList>
    </citation>
    <scope>NUCLEOTIDE SEQUENCE [LARGE SCALE GENOMIC DNA]</scope>
    <source>
        <strain evidence="3">ATCC 35245 / DSM 5265 / OCM 4 / BT</strain>
    </source>
</reference>
<reference evidence="3" key="1">
    <citation type="submission" date="2008-08" db="EMBL/GenBank/DDBJ databases">
        <title>The complete genome sequence of Coprothermobacter proteolyticus strain ATCC 5245 / DSM 5265 / BT.</title>
        <authorList>
            <person name="Dodson R.J."/>
            <person name="Durkin A.S."/>
            <person name="Wu M."/>
            <person name="Eisen J."/>
            <person name="Sutton G."/>
        </authorList>
    </citation>
    <scope>NUCLEOTIDE SEQUENCE [LARGE SCALE GENOMIC DNA]</scope>
    <source>
        <strain evidence="3">ATCC 35245 / DSM 5265 / OCM 4 / BT</strain>
    </source>
</reference>
<keyword evidence="3" id="KW-1185">Reference proteome</keyword>
<evidence type="ECO:0000313" key="3">
    <source>
        <dbReference type="Proteomes" id="UP000001732"/>
    </source>
</evidence>
<evidence type="ECO:0000313" key="2">
    <source>
        <dbReference type="EMBL" id="ACI18076.1"/>
    </source>
</evidence>
<gene>
    <name evidence="2" type="ordered locus">COPRO5265_1479</name>
</gene>